<keyword evidence="1" id="KW-0472">Membrane</keyword>
<dbReference type="AlphaFoldDB" id="A0A1I6MLE0"/>
<feature type="transmembrane region" description="Helical" evidence="1">
    <location>
        <begin position="280"/>
        <end position="297"/>
    </location>
</feature>
<organism evidence="2 3">
    <name type="scientific">Granulicella pectinivorans</name>
    <dbReference type="NCBI Taxonomy" id="474950"/>
    <lineage>
        <taxon>Bacteria</taxon>
        <taxon>Pseudomonadati</taxon>
        <taxon>Acidobacteriota</taxon>
        <taxon>Terriglobia</taxon>
        <taxon>Terriglobales</taxon>
        <taxon>Acidobacteriaceae</taxon>
        <taxon>Granulicella</taxon>
    </lineage>
</organism>
<sequence>MAGCLLLGALACGLNGAFSHHGFDGYDLSPMIDSGWRVYSGQVPGRDFLVTFPPSHYLLTALMFRVFGVSWHALVVGASCFFGMMLLLGLRLAALVRKVYGEDAAVCVAVAFTAGQIIFLLPYSTIWHATIAMDFAMYGIGATYLLAGQGRAGLRREAMAHLSFAVAFLLLSKANTAYPTIVLCLIVAGMCSVGRRGLLLIAGGGLVMASLALWMVHITLFGMLASYGGLAGRLLPIGFFYAILYYRNDVIALSNLLVYAIMAPALVMVLAHAWKTRTRPVVVLGAGSILIALLAMGTNIQFKLSDTPLMLLGFVLIAWSGGASYVRMKRRVMFTVFTLTLVALYFGRTRMAFVASGEWNTEGCTQVAFQDAFLGAITGCPVMQTTLSEVDRTLAENPGAKVFFGSGLEFLYAGRMRPSPGGIPNWWHPGTSYPLVKGDEIGAAWTRDQFDVLIFNAAEYREQMPAGIGAAIDREYMRVDDTTYAIHVYKLRR</sequence>
<name>A0A1I6MLE0_9BACT</name>
<protein>
    <recommendedName>
        <fullName evidence="4">Dolichyl-phosphate-mannose-protein mannosyltransferase</fullName>
    </recommendedName>
</protein>
<reference evidence="2 3" key="1">
    <citation type="submission" date="2016-10" db="EMBL/GenBank/DDBJ databases">
        <authorList>
            <person name="de Groot N.N."/>
        </authorList>
    </citation>
    <scope>NUCLEOTIDE SEQUENCE [LARGE SCALE GENOMIC DNA]</scope>
    <source>
        <strain evidence="2 3">DSM 21001</strain>
    </source>
</reference>
<feature type="transmembrane region" description="Helical" evidence="1">
    <location>
        <begin position="309"/>
        <end position="326"/>
    </location>
</feature>
<feature type="transmembrane region" description="Helical" evidence="1">
    <location>
        <begin position="100"/>
        <end position="120"/>
    </location>
</feature>
<feature type="transmembrane region" description="Helical" evidence="1">
    <location>
        <begin position="224"/>
        <end position="244"/>
    </location>
</feature>
<evidence type="ECO:0000313" key="2">
    <source>
        <dbReference type="EMBL" id="SFS16461.1"/>
    </source>
</evidence>
<feature type="transmembrane region" description="Helical" evidence="1">
    <location>
        <begin position="126"/>
        <end position="147"/>
    </location>
</feature>
<feature type="transmembrane region" description="Helical" evidence="1">
    <location>
        <begin position="256"/>
        <end position="274"/>
    </location>
</feature>
<proteinExistence type="predicted"/>
<evidence type="ECO:0000256" key="1">
    <source>
        <dbReference type="SAM" id="Phobius"/>
    </source>
</evidence>
<dbReference type="EMBL" id="FOZL01000001">
    <property type="protein sequence ID" value="SFS16461.1"/>
    <property type="molecule type" value="Genomic_DNA"/>
</dbReference>
<feature type="transmembrane region" description="Helical" evidence="1">
    <location>
        <begin position="62"/>
        <end position="88"/>
    </location>
</feature>
<keyword evidence="1" id="KW-0812">Transmembrane</keyword>
<keyword evidence="1" id="KW-1133">Transmembrane helix</keyword>
<keyword evidence="3" id="KW-1185">Reference proteome</keyword>
<evidence type="ECO:0008006" key="4">
    <source>
        <dbReference type="Google" id="ProtNLM"/>
    </source>
</evidence>
<evidence type="ECO:0000313" key="3">
    <source>
        <dbReference type="Proteomes" id="UP000199024"/>
    </source>
</evidence>
<feature type="transmembrane region" description="Helical" evidence="1">
    <location>
        <begin position="198"/>
        <end position="218"/>
    </location>
</feature>
<gene>
    <name evidence="2" type="ORF">SAMN05421771_2916</name>
</gene>
<accession>A0A1I6MLE0</accession>
<dbReference type="Proteomes" id="UP000199024">
    <property type="component" value="Unassembled WGS sequence"/>
</dbReference>
<dbReference type="OrthoDB" id="116087at2"/>